<dbReference type="EMBL" id="BOVJ01000068">
    <property type="protein sequence ID" value="GIQ63709.1"/>
    <property type="molecule type" value="Genomic_DNA"/>
</dbReference>
<organism evidence="2 3">
    <name type="scientific">Paenibacillus cisolokensis</name>
    <dbReference type="NCBI Taxonomy" id="1658519"/>
    <lineage>
        <taxon>Bacteria</taxon>
        <taxon>Bacillati</taxon>
        <taxon>Bacillota</taxon>
        <taxon>Bacilli</taxon>
        <taxon>Bacillales</taxon>
        <taxon>Paenibacillaceae</taxon>
        <taxon>Paenibacillus</taxon>
    </lineage>
</organism>
<sequence>MNEVKRNYTYQLDLQMFADDNGDSGGNDSEGQTQNNDNPAPEVRKIELTQEEFDAKIAERLARERKKYADYDDLKAKLAEYEAAEAERQKAAMTEQERMQAELEAAKRRRKKPRMHANKRSKPRTNARLKRNSSSRRPAQIFVKTRSTMRLFSLISRELTLTRMET</sequence>
<dbReference type="RefSeq" id="WP_213528788.1">
    <property type="nucleotide sequence ID" value="NZ_BOVJ01000068.1"/>
</dbReference>
<protein>
    <submittedName>
        <fullName evidence="2">Uncharacterized protein</fullName>
    </submittedName>
</protein>
<keyword evidence="3" id="KW-1185">Reference proteome</keyword>
<gene>
    <name evidence="2" type="ORF">PACILC2_22770</name>
</gene>
<name>A0ABQ4N6D7_9BACL</name>
<feature type="compositionally biased region" description="Basic and acidic residues" evidence="1">
    <location>
        <begin position="89"/>
        <end position="106"/>
    </location>
</feature>
<evidence type="ECO:0000313" key="3">
    <source>
        <dbReference type="Proteomes" id="UP000680304"/>
    </source>
</evidence>
<evidence type="ECO:0000313" key="2">
    <source>
        <dbReference type="EMBL" id="GIQ63709.1"/>
    </source>
</evidence>
<reference evidence="2 3" key="1">
    <citation type="submission" date="2021-04" db="EMBL/GenBank/DDBJ databases">
        <title>Draft genome sequence of Paenibacillus cisolokensis, LC2-13A.</title>
        <authorList>
            <person name="Uke A."/>
            <person name="Chhe C."/>
            <person name="Baramee S."/>
            <person name="Kosugi A."/>
        </authorList>
    </citation>
    <scope>NUCLEOTIDE SEQUENCE [LARGE SCALE GENOMIC DNA]</scope>
    <source>
        <strain evidence="2 3">LC2-13A</strain>
    </source>
</reference>
<feature type="compositionally biased region" description="Basic residues" evidence="1">
    <location>
        <begin position="107"/>
        <end position="134"/>
    </location>
</feature>
<feature type="region of interest" description="Disordered" evidence="1">
    <location>
        <begin position="17"/>
        <end position="49"/>
    </location>
</feature>
<accession>A0ABQ4N6D7</accession>
<dbReference type="Proteomes" id="UP000680304">
    <property type="component" value="Unassembled WGS sequence"/>
</dbReference>
<feature type="region of interest" description="Disordered" evidence="1">
    <location>
        <begin position="89"/>
        <end position="137"/>
    </location>
</feature>
<comment type="caution">
    <text evidence="2">The sequence shown here is derived from an EMBL/GenBank/DDBJ whole genome shotgun (WGS) entry which is preliminary data.</text>
</comment>
<proteinExistence type="predicted"/>
<evidence type="ECO:0000256" key="1">
    <source>
        <dbReference type="SAM" id="MobiDB-lite"/>
    </source>
</evidence>